<keyword evidence="1 3" id="KW-0378">Hydrolase</keyword>
<evidence type="ECO:0000256" key="4">
    <source>
        <dbReference type="RuleBase" id="RU004453"/>
    </source>
</evidence>
<dbReference type="InterPro" id="IPR001579">
    <property type="entry name" value="Glyco_hydro_18_chit_AS"/>
</dbReference>
<evidence type="ECO:0000256" key="3">
    <source>
        <dbReference type="RuleBase" id="RU000489"/>
    </source>
</evidence>
<comment type="caution">
    <text evidence="7">The sequence shown here is derived from an EMBL/GenBank/DDBJ whole genome shotgun (WGS) entry which is preliminary data.</text>
</comment>
<feature type="signal peptide" evidence="5">
    <location>
        <begin position="1"/>
        <end position="22"/>
    </location>
</feature>
<name>A0AAP0KKJ0_9MAGN</name>
<evidence type="ECO:0000256" key="2">
    <source>
        <dbReference type="ARBA" id="ARBA00023295"/>
    </source>
</evidence>
<dbReference type="SUPFAM" id="SSF51445">
    <property type="entry name" value="(Trans)glycosidases"/>
    <property type="match status" value="1"/>
</dbReference>
<organism evidence="7 8">
    <name type="scientific">Stephania japonica</name>
    <dbReference type="NCBI Taxonomy" id="461633"/>
    <lineage>
        <taxon>Eukaryota</taxon>
        <taxon>Viridiplantae</taxon>
        <taxon>Streptophyta</taxon>
        <taxon>Embryophyta</taxon>
        <taxon>Tracheophyta</taxon>
        <taxon>Spermatophyta</taxon>
        <taxon>Magnoliopsida</taxon>
        <taxon>Ranunculales</taxon>
        <taxon>Menispermaceae</taxon>
        <taxon>Menispermoideae</taxon>
        <taxon>Cissampelideae</taxon>
        <taxon>Stephania</taxon>
    </lineage>
</organism>
<dbReference type="PROSITE" id="PS51910">
    <property type="entry name" value="GH18_2"/>
    <property type="match status" value="1"/>
</dbReference>
<dbReference type="Proteomes" id="UP001417504">
    <property type="component" value="Unassembled WGS sequence"/>
</dbReference>
<reference evidence="7 8" key="1">
    <citation type="submission" date="2024-01" db="EMBL/GenBank/DDBJ databases">
        <title>Genome assemblies of Stephania.</title>
        <authorList>
            <person name="Yang L."/>
        </authorList>
    </citation>
    <scope>NUCLEOTIDE SEQUENCE [LARGE SCALE GENOMIC DNA]</scope>
    <source>
        <strain evidence="7">QJT</strain>
        <tissue evidence="7">Leaf</tissue>
    </source>
</reference>
<dbReference type="PANTHER" id="PTHR46476:SF13">
    <property type="entry name" value="2, PUTATIVE, EXPRESSED-RELATED"/>
    <property type="match status" value="1"/>
</dbReference>
<dbReference type="InterPro" id="IPR000677">
    <property type="entry name" value="Chitinase-like"/>
</dbReference>
<keyword evidence="5" id="KW-0732">Signal</keyword>
<dbReference type="GO" id="GO:0005975">
    <property type="term" value="P:carbohydrate metabolic process"/>
    <property type="evidence" value="ECO:0007669"/>
    <property type="project" value="InterPro"/>
</dbReference>
<dbReference type="EMBL" id="JBBNAE010000001">
    <property type="protein sequence ID" value="KAK9154186.1"/>
    <property type="molecule type" value="Genomic_DNA"/>
</dbReference>
<gene>
    <name evidence="7" type="ORF">Sjap_001666</name>
</gene>
<evidence type="ECO:0000259" key="6">
    <source>
        <dbReference type="PROSITE" id="PS51910"/>
    </source>
</evidence>
<comment type="similarity">
    <text evidence="4">Belongs to the glycosyl hydrolase 18 family.</text>
</comment>
<feature type="domain" description="GH18" evidence="6">
    <location>
        <begin position="33"/>
        <end position="303"/>
    </location>
</feature>
<dbReference type="Pfam" id="PF00704">
    <property type="entry name" value="Glyco_hydro_18"/>
    <property type="match status" value="1"/>
</dbReference>
<dbReference type="Gene3D" id="3.20.20.80">
    <property type="entry name" value="Glycosidases"/>
    <property type="match status" value="1"/>
</dbReference>
<dbReference type="GO" id="GO:0004553">
    <property type="term" value="F:hydrolase activity, hydrolyzing O-glycosyl compounds"/>
    <property type="evidence" value="ECO:0007669"/>
    <property type="project" value="InterPro"/>
</dbReference>
<evidence type="ECO:0000313" key="7">
    <source>
        <dbReference type="EMBL" id="KAK9154186.1"/>
    </source>
</evidence>
<dbReference type="InterPro" id="IPR001223">
    <property type="entry name" value="Glyco_hydro18_cat"/>
</dbReference>
<sequence length="304" mass="33887">MNSSKFLLVSLALQTLMMTSSSTKTGNSNLFREYIGAMFKNVRFTDVPINPDVDFHFILAFAIDYTTGSLPLATNGAFNIFWDERNLSPSDVSLIKAKHPNVRVGLSIGGDSVKGLNANFTPSSVSSWVGNAVSSLTKIIKEYDLDGIDIDYEHFSTNDTKIFADCIGGLIKKLKGNGVIKFASIAPFNDDEVQRNYLALWRRYGHVIDYVNFQFYAYDKSTTVAQFLKYFEEQKHNYRGGKVLTSFNSDNSRGLIPDNGFFKACGVLKSKGELYGIFVWCADDSKEAGFPYEKQSQELLTSSA</sequence>
<dbReference type="PANTHER" id="PTHR46476">
    <property type="entry name" value="CHITINASE 2-LIKE"/>
    <property type="match status" value="1"/>
</dbReference>
<evidence type="ECO:0000256" key="1">
    <source>
        <dbReference type="ARBA" id="ARBA00022801"/>
    </source>
</evidence>
<dbReference type="PRINTS" id="PR00551">
    <property type="entry name" value="2SGLOBULIN"/>
</dbReference>
<keyword evidence="8" id="KW-1185">Reference proteome</keyword>
<dbReference type="InterPro" id="IPR017853">
    <property type="entry name" value="GH"/>
</dbReference>
<proteinExistence type="inferred from homology"/>
<evidence type="ECO:0000313" key="8">
    <source>
        <dbReference type="Proteomes" id="UP001417504"/>
    </source>
</evidence>
<protein>
    <recommendedName>
        <fullName evidence="6">GH18 domain-containing protein</fullName>
    </recommendedName>
</protein>
<keyword evidence="2 3" id="KW-0326">Glycosidase</keyword>
<accession>A0AAP0KKJ0</accession>
<dbReference type="AlphaFoldDB" id="A0AAP0KKJ0"/>
<dbReference type="PROSITE" id="PS01095">
    <property type="entry name" value="GH18_1"/>
    <property type="match status" value="1"/>
</dbReference>
<feature type="chain" id="PRO_5043013157" description="GH18 domain-containing protein" evidence="5">
    <location>
        <begin position="23"/>
        <end position="304"/>
    </location>
</feature>
<evidence type="ECO:0000256" key="5">
    <source>
        <dbReference type="SAM" id="SignalP"/>
    </source>
</evidence>
<dbReference type="CDD" id="cd06544">
    <property type="entry name" value="GH18_narbonin"/>
    <property type="match status" value="1"/>
</dbReference>